<dbReference type="FunFam" id="3.30.70.270:FF:000001">
    <property type="entry name" value="Diguanylate cyclase domain protein"/>
    <property type="match status" value="1"/>
</dbReference>
<dbReference type="CDD" id="cd01949">
    <property type="entry name" value="GGDEF"/>
    <property type="match status" value="1"/>
</dbReference>
<evidence type="ECO:0000256" key="3">
    <source>
        <dbReference type="SAM" id="Phobius"/>
    </source>
</evidence>
<evidence type="ECO:0000313" key="6">
    <source>
        <dbReference type="EMBL" id="GGK70818.1"/>
    </source>
</evidence>
<dbReference type="Pfam" id="PF08448">
    <property type="entry name" value="PAS_4"/>
    <property type="match status" value="1"/>
</dbReference>
<feature type="domain" description="GGDEF" evidence="5">
    <location>
        <begin position="395"/>
        <end position="527"/>
    </location>
</feature>
<dbReference type="AlphaFoldDB" id="A0AA37F572"/>
<comment type="caution">
    <text evidence="6">The sequence shown here is derived from an EMBL/GenBank/DDBJ whole genome shotgun (WGS) entry which is preliminary data.</text>
</comment>
<dbReference type="PANTHER" id="PTHR45138">
    <property type="entry name" value="REGULATORY COMPONENTS OF SENSORY TRANSDUCTION SYSTEM"/>
    <property type="match status" value="1"/>
</dbReference>
<evidence type="ECO:0000256" key="2">
    <source>
        <dbReference type="SAM" id="MobiDB-lite"/>
    </source>
</evidence>
<dbReference type="InterPro" id="IPR000160">
    <property type="entry name" value="GGDEF_dom"/>
</dbReference>
<feature type="transmembrane region" description="Helical" evidence="3">
    <location>
        <begin position="68"/>
        <end position="88"/>
    </location>
</feature>
<gene>
    <name evidence="6" type="ORF">GCM10010126_32900</name>
</gene>
<dbReference type="SUPFAM" id="SSF55073">
    <property type="entry name" value="Nucleotide cyclase"/>
    <property type="match status" value="1"/>
</dbReference>
<keyword evidence="1" id="KW-0175">Coiled coil</keyword>
<dbReference type="Gene3D" id="3.30.70.270">
    <property type="match status" value="1"/>
</dbReference>
<evidence type="ECO:0000259" key="4">
    <source>
        <dbReference type="PROSITE" id="PS50113"/>
    </source>
</evidence>
<organism evidence="6 7">
    <name type="scientific">Planomonospora parontospora</name>
    <dbReference type="NCBI Taxonomy" id="58119"/>
    <lineage>
        <taxon>Bacteria</taxon>
        <taxon>Bacillati</taxon>
        <taxon>Actinomycetota</taxon>
        <taxon>Actinomycetes</taxon>
        <taxon>Streptosporangiales</taxon>
        <taxon>Streptosporangiaceae</taxon>
        <taxon>Planomonospora</taxon>
    </lineage>
</organism>
<protein>
    <recommendedName>
        <fullName evidence="8">Diguanylate cyclase</fullName>
    </recommendedName>
</protein>
<dbReference type="InterPro" id="IPR000014">
    <property type="entry name" value="PAS"/>
</dbReference>
<evidence type="ECO:0000256" key="1">
    <source>
        <dbReference type="SAM" id="Coils"/>
    </source>
</evidence>
<dbReference type="GO" id="GO:1902201">
    <property type="term" value="P:negative regulation of bacterial-type flagellum-dependent cell motility"/>
    <property type="evidence" value="ECO:0007669"/>
    <property type="project" value="TreeGrafter"/>
</dbReference>
<feature type="region of interest" description="Disordered" evidence="2">
    <location>
        <begin position="518"/>
        <end position="564"/>
    </location>
</feature>
<dbReference type="SMART" id="SM00267">
    <property type="entry name" value="GGDEF"/>
    <property type="match status" value="1"/>
</dbReference>
<dbReference type="NCBIfam" id="TIGR00254">
    <property type="entry name" value="GGDEF"/>
    <property type="match status" value="1"/>
</dbReference>
<keyword evidence="3" id="KW-0812">Transmembrane</keyword>
<dbReference type="EMBL" id="BMQD01000009">
    <property type="protein sequence ID" value="GGK70818.1"/>
    <property type="molecule type" value="Genomic_DNA"/>
</dbReference>
<dbReference type="PROSITE" id="PS50113">
    <property type="entry name" value="PAC"/>
    <property type="match status" value="1"/>
</dbReference>
<reference evidence="6" key="1">
    <citation type="journal article" date="2014" name="Int. J. Syst. Evol. Microbiol.">
        <title>Complete genome sequence of Corynebacterium casei LMG S-19264T (=DSM 44701T), isolated from a smear-ripened cheese.</title>
        <authorList>
            <consortium name="US DOE Joint Genome Institute (JGI-PGF)"/>
            <person name="Walter F."/>
            <person name="Albersmeier A."/>
            <person name="Kalinowski J."/>
            <person name="Ruckert C."/>
        </authorList>
    </citation>
    <scope>NUCLEOTIDE SEQUENCE</scope>
    <source>
        <strain evidence="6">JCM 3093</strain>
    </source>
</reference>
<reference evidence="6" key="2">
    <citation type="submission" date="2022-09" db="EMBL/GenBank/DDBJ databases">
        <authorList>
            <person name="Sun Q."/>
            <person name="Ohkuma M."/>
        </authorList>
    </citation>
    <scope>NUCLEOTIDE SEQUENCE</scope>
    <source>
        <strain evidence="6">JCM 3093</strain>
    </source>
</reference>
<feature type="coiled-coil region" evidence="1">
    <location>
        <begin position="330"/>
        <end position="357"/>
    </location>
</feature>
<dbReference type="CDD" id="cd00130">
    <property type="entry name" value="PAS"/>
    <property type="match status" value="1"/>
</dbReference>
<dbReference type="InterPro" id="IPR050469">
    <property type="entry name" value="Diguanylate_Cyclase"/>
</dbReference>
<dbReference type="Proteomes" id="UP000627984">
    <property type="component" value="Unassembled WGS sequence"/>
</dbReference>
<dbReference type="PANTHER" id="PTHR45138:SF9">
    <property type="entry name" value="DIGUANYLATE CYCLASE DGCM-RELATED"/>
    <property type="match status" value="1"/>
</dbReference>
<dbReference type="GO" id="GO:0005886">
    <property type="term" value="C:plasma membrane"/>
    <property type="evidence" value="ECO:0007669"/>
    <property type="project" value="TreeGrafter"/>
</dbReference>
<dbReference type="InterPro" id="IPR029787">
    <property type="entry name" value="Nucleotide_cyclase"/>
</dbReference>
<dbReference type="GO" id="GO:0043709">
    <property type="term" value="P:cell adhesion involved in single-species biofilm formation"/>
    <property type="evidence" value="ECO:0007669"/>
    <property type="project" value="TreeGrafter"/>
</dbReference>
<accession>A0AA37F572</accession>
<name>A0AA37F572_9ACTN</name>
<evidence type="ECO:0000259" key="5">
    <source>
        <dbReference type="PROSITE" id="PS50887"/>
    </source>
</evidence>
<proteinExistence type="predicted"/>
<dbReference type="Gene3D" id="3.30.450.20">
    <property type="entry name" value="PAS domain"/>
    <property type="match status" value="1"/>
</dbReference>
<dbReference type="GO" id="GO:0052621">
    <property type="term" value="F:diguanylate cyclase activity"/>
    <property type="evidence" value="ECO:0007669"/>
    <property type="project" value="TreeGrafter"/>
</dbReference>
<dbReference type="NCBIfam" id="TIGR00229">
    <property type="entry name" value="sensory_box"/>
    <property type="match status" value="1"/>
</dbReference>
<dbReference type="InterPro" id="IPR043128">
    <property type="entry name" value="Rev_trsase/Diguanyl_cyclase"/>
</dbReference>
<evidence type="ECO:0000313" key="7">
    <source>
        <dbReference type="Proteomes" id="UP000627984"/>
    </source>
</evidence>
<feature type="transmembrane region" description="Helical" evidence="3">
    <location>
        <begin position="141"/>
        <end position="162"/>
    </location>
</feature>
<feature type="transmembrane region" description="Helical" evidence="3">
    <location>
        <begin position="37"/>
        <end position="56"/>
    </location>
</feature>
<dbReference type="RefSeq" id="WP_191895525.1">
    <property type="nucleotide sequence ID" value="NZ_BMQD01000009.1"/>
</dbReference>
<dbReference type="PROSITE" id="PS50887">
    <property type="entry name" value="GGDEF"/>
    <property type="match status" value="1"/>
</dbReference>
<evidence type="ECO:0008006" key="8">
    <source>
        <dbReference type="Google" id="ProtNLM"/>
    </source>
</evidence>
<dbReference type="InterPro" id="IPR013656">
    <property type="entry name" value="PAS_4"/>
</dbReference>
<dbReference type="InterPro" id="IPR000700">
    <property type="entry name" value="PAS-assoc_C"/>
</dbReference>
<dbReference type="SUPFAM" id="SSF55785">
    <property type="entry name" value="PYP-like sensor domain (PAS domain)"/>
    <property type="match status" value="1"/>
</dbReference>
<feature type="transmembrane region" description="Helical" evidence="3">
    <location>
        <begin position="174"/>
        <end position="195"/>
    </location>
</feature>
<keyword evidence="3" id="KW-1133">Transmembrane helix</keyword>
<dbReference type="Pfam" id="PF00990">
    <property type="entry name" value="GGDEF"/>
    <property type="match status" value="1"/>
</dbReference>
<dbReference type="InterPro" id="IPR031621">
    <property type="entry name" value="HisKA_7TM"/>
</dbReference>
<dbReference type="InterPro" id="IPR035965">
    <property type="entry name" value="PAS-like_dom_sf"/>
</dbReference>
<dbReference type="Pfam" id="PF16927">
    <property type="entry name" value="HisKA_7TM"/>
    <property type="match status" value="1"/>
</dbReference>
<feature type="domain" description="PAC" evidence="4">
    <location>
        <begin position="290"/>
        <end position="342"/>
    </location>
</feature>
<sequence length="564" mass="60295">MLGLLAAGFATSAAGSAVIAAAHRWGRRRDPLADANAFIAACIAVMAALGLVNLLTARPDVAWPVATASHLVLGIVVAGVFCLTRIVADRSWRVSRRVMLLLAVQPAAELVLAVTNPRHHLLYTGLRPGAWDVLVPAPGPAFPVSAVYLYVLLTAGVVRVVRARRRAPRGRRELYDWTLAGFVPPGLAGASAALPVPVPDLTALGLGVTALITYRMLVRSLSQHIQVAHGQVFDSMTDAVAVLDRDGRILDLNAAARDLLARTVPGLPERLEGRVITEIRGFDLALTEGTDTEQTLTDTRGRRVDLHVRASVLRDRRGDAVGWALVGRDVTELNRRRREAEESAARLREQLRVNEALRTDLAEQAVRDALTGLHNRRHLVDTLEREARRAAGEGAPLSLAIIDVDHFKRINDTYGHGGGDAVLVRLAGLLADSVRQGDVVARYGGEEFVLLLPGVTEESAWRLVERLRERTGRTAIEVDGRALTVTFSAGVAGLAAGGSTEDLLRAADAALYEAKRRGRDRVERAGSAPSGGPVETPAVPSGDRRSDPAHLTTGPAHLATGEAA</sequence>
<keyword evidence="3" id="KW-0472">Membrane</keyword>